<dbReference type="InterPro" id="IPR047990">
    <property type="entry name" value="DLW39-like"/>
</dbReference>
<dbReference type="Proteomes" id="UP000021053">
    <property type="component" value="Unassembled WGS sequence"/>
</dbReference>
<evidence type="ECO:0000313" key="2">
    <source>
        <dbReference type="Proteomes" id="UP000021053"/>
    </source>
</evidence>
<keyword evidence="2" id="KW-1185">Reference proteome</keyword>
<accession>A0A011AAF8</accession>
<dbReference type="AlphaFoldDB" id="A0A011AAF8"/>
<sequence>MWKKALVLATVAGIAVLAAKKFKEASDERELWHEATTAPDHR</sequence>
<dbReference type="EMBL" id="JFBT01000001">
    <property type="protein sequence ID" value="EXG79001.1"/>
    <property type="molecule type" value="Genomic_DNA"/>
</dbReference>
<reference evidence="1 2" key="1">
    <citation type="submission" date="2013-07" db="EMBL/GenBank/DDBJ databases">
        <authorList>
            <consortium name="DOE Joint Genome Institute"/>
            <person name="Eisen J."/>
            <person name="Huntemann M."/>
            <person name="Han J."/>
            <person name="Chen A."/>
            <person name="Kyrpides N."/>
            <person name="Mavromatis K."/>
            <person name="Markowitz V."/>
            <person name="Palaniappan K."/>
            <person name="Ivanova N."/>
            <person name="Schaumberg A."/>
            <person name="Pati A."/>
            <person name="Liolios K."/>
            <person name="Nordberg H.P."/>
            <person name="Cantor M.N."/>
            <person name="Hua S.X."/>
            <person name="Woyke T."/>
        </authorList>
    </citation>
    <scope>NUCLEOTIDE SEQUENCE [LARGE SCALE GENOMIC DNA]</scope>
    <source>
        <strain evidence="1 2">DSM 44712</strain>
    </source>
</reference>
<gene>
    <name evidence="1" type="ORF">CryarDRAFT_0014</name>
</gene>
<protein>
    <submittedName>
        <fullName evidence="1">Uncharacterized protein</fullName>
    </submittedName>
</protein>
<comment type="caution">
    <text evidence="1">The sequence shown here is derived from an EMBL/GenBank/DDBJ whole genome shotgun (WGS) entry which is preliminary data.</text>
</comment>
<evidence type="ECO:0000313" key="1">
    <source>
        <dbReference type="EMBL" id="EXG79001.1"/>
    </source>
</evidence>
<organism evidence="1 2">
    <name type="scientific">Cryptosporangium arvum DSM 44712</name>
    <dbReference type="NCBI Taxonomy" id="927661"/>
    <lineage>
        <taxon>Bacteria</taxon>
        <taxon>Bacillati</taxon>
        <taxon>Actinomycetota</taxon>
        <taxon>Actinomycetes</taxon>
        <taxon>Cryptosporangiales</taxon>
        <taxon>Cryptosporangiaceae</taxon>
        <taxon>Cryptosporangium</taxon>
    </lineage>
</organism>
<dbReference type="NCBIfam" id="NF038356">
    <property type="entry name" value="actino_DLW39"/>
    <property type="match status" value="1"/>
</dbReference>
<name>A0A011AAF8_9ACTN</name>
<proteinExistence type="predicted"/>
<dbReference type="PATRIC" id="fig|927661.3.peg.14"/>
<dbReference type="RefSeq" id="WP_211247194.1">
    <property type="nucleotide sequence ID" value="NZ_KK073874.1"/>
</dbReference>
<dbReference type="HOGENOM" id="CLU_216330_2_0_11"/>